<dbReference type="EC" id="6.-.-.-" evidence="2"/>
<dbReference type="Proteomes" id="UP001595907">
    <property type="component" value="Unassembled WGS sequence"/>
</dbReference>
<keyword evidence="6" id="KW-1185">Reference proteome</keyword>
<keyword evidence="1 2" id="KW-0436">Ligase</keyword>
<dbReference type="Pfam" id="PF10079">
    <property type="entry name" value="Rossmann-like_BshC"/>
    <property type="match status" value="1"/>
</dbReference>
<dbReference type="NCBIfam" id="TIGR03998">
    <property type="entry name" value="thiol_BshC"/>
    <property type="match status" value="1"/>
</dbReference>
<evidence type="ECO:0000313" key="5">
    <source>
        <dbReference type="EMBL" id="MFC4261829.1"/>
    </source>
</evidence>
<feature type="domain" description="Bacillithiol biosynthesis BshC N-terminal Rossmann-like" evidence="3">
    <location>
        <begin position="5"/>
        <end position="373"/>
    </location>
</feature>
<dbReference type="InterPro" id="IPR011199">
    <property type="entry name" value="Bacillithiol_biosynth_BshC"/>
</dbReference>
<protein>
    <recommendedName>
        <fullName evidence="2">Putative cysteine ligase BshC</fullName>
        <ecNumber evidence="2">6.-.-.-</ecNumber>
    </recommendedName>
</protein>
<gene>
    <name evidence="2 5" type="primary">bshC</name>
    <name evidence="5" type="ORF">ACFOWM_02970</name>
</gene>
<proteinExistence type="inferred from homology"/>
<evidence type="ECO:0000313" key="6">
    <source>
        <dbReference type="Proteomes" id="UP001595907"/>
    </source>
</evidence>
<sequence>MNFTAENIPYQQTGAFSTLVIDYLNENPLLKDLYRFQPTLDGVKEAVAARQFAPVNRKILHSVLTEQYTTIETNETVQANIDALLSNDTFTVCTAHQPNIFTGHLYFIYKIIHAIKLSNHLNESIPNKKFVPVYYMGTEDADLEELGEVYINQTTYHWQTNQKGAVGNMLVDKALINLINEISGQIAIEPFGQSIIDVLRNCYTLGNTIALSTFKLVHQLFANFGLVVLLPEHTSLKKIFTPIVEKELTAQFSQNAVATTVANFPQGYKLQTVGRPINLFYLKDDIRERIEADGDYFSVVNTNLHFTKDEILAELQQHPERFSPNVILRPVYQETILPNVAFIGGGGEMAYWLELKKVFEAVDVFFPPLILRNSYTILNKTCMDLMQKLSLQTLDIFKTPETLLNNLVKKQSTLQLHLQNEIAALQQFYATINNAATLIDASLNTHVNALATKASQKLLALEKKMLKAEKKKFEAQQRQILKLKSFVNPTNNLQERVDNVVAYYSKYGNEFISAVYNHAAAFENGFTILKESDHG</sequence>
<feature type="coiled-coil region" evidence="2">
    <location>
        <begin position="451"/>
        <end position="478"/>
    </location>
</feature>
<dbReference type="EMBL" id="JBHSCZ010000001">
    <property type="protein sequence ID" value="MFC4261829.1"/>
    <property type="molecule type" value="Genomic_DNA"/>
</dbReference>
<evidence type="ECO:0000256" key="2">
    <source>
        <dbReference type="HAMAP-Rule" id="MF_01867"/>
    </source>
</evidence>
<dbReference type="Pfam" id="PF24850">
    <property type="entry name" value="CC_BshC"/>
    <property type="match status" value="1"/>
</dbReference>
<dbReference type="HAMAP" id="MF_01867">
    <property type="entry name" value="BshC"/>
    <property type="match status" value="1"/>
</dbReference>
<keyword evidence="2" id="KW-0175">Coiled coil</keyword>
<evidence type="ECO:0000259" key="4">
    <source>
        <dbReference type="Pfam" id="PF24850"/>
    </source>
</evidence>
<dbReference type="InterPro" id="IPR055399">
    <property type="entry name" value="CC_BshC"/>
</dbReference>
<dbReference type="InterPro" id="IPR055398">
    <property type="entry name" value="Rossmann-like_BshC"/>
</dbReference>
<name>A0ABV8QS20_9BACT</name>
<comment type="similarity">
    <text evidence="2">Belongs to the BshC family.</text>
</comment>
<reference evidence="6" key="1">
    <citation type="journal article" date="2019" name="Int. J. Syst. Evol. Microbiol.">
        <title>The Global Catalogue of Microorganisms (GCM) 10K type strain sequencing project: providing services to taxonomists for standard genome sequencing and annotation.</title>
        <authorList>
            <consortium name="The Broad Institute Genomics Platform"/>
            <consortium name="The Broad Institute Genome Sequencing Center for Infectious Disease"/>
            <person name="Wu L."/>
            <person name="Ma J."/>
        </authorList>
    </citation>
    <scope>NUCLEOTIDE SEQUENCE [LARGE SCALE GENOMIC DNA]</scope>
    <source>
        <strain evidence="6">CECT 8289</strain>
    </source>
</reference>
<dbReference type="RefSeq" id="WP_379706877.1">
    <property type="nucleotide sequence ID" value="NZ_JBHSCZ010000001.1"/>
</dbReference>
<accession>A0ABV8QS20</accession>
<organism evidence="5 6">
    <name type="scientific">Ferruginibacter yonginensis</name>
    <dbReference type="NCBI Taxonomy" id="1310416"/>
    <lineage>
        <taxon>Bacteria</taxon>
        <taxon>Pseudomonadati</taxon>
        <taxon>Bacteroidota</taxon>
        <taxon>Chitinophagia</taxon>
        <taxon>Chitinophagales</taxon>
        <taxon>Chitinophagaceae</taxon>
        <taxon>Ferruginibacter</taxon>
    </lineage>
</organism>
<feature type="domain" description="Bacillithiol biosynthesis BshC C-terminal coiled-coil" evidence="4">
    <location>
        <begin position="376"/>
        <end position="530"/>
    </location>
</feature>
<evidence type="ECO:0000259" key="3">
    <source>
        <dbReference type="Pfam" id="PF10079"/>
    </source>
</evidence>
<dbReference type="PIRSF" id="PIRSF012535">
    <property type="entry name" value="UCP012535"/>
    <property type="match status" value="1"/>
</dbReference>
<evidence type="ECO:0000256" key="1">
    <source>
        <dbReference type="ARBA" id="ARBA00022598"/>
    </source>
</evidence>
<comment type="caution">
    <text evidence="5">The sequence shown here is derived from an EMBL/GenBank/DDBJ whole genome shotgun (WGS) entry which is preliminary data.</text>
</comment>